<organism evidence="1 2">
    <name type="scientific">Candida viswanathii</name>
    <dbReference type="NCBI Taxonomy" id="5486"/>
    <lineage>
        <taxon>Eukaryota</taxon>
        <taxon>Fungi</taxon>
        <taxon>Dikarya</taxon>
        <taxon>Ascomycota</taxon>
        <taxon>Saccharomycotina</taxon>
        <taxon>Pichiomycetes</taxon>
        <taxon>Debaryomycetaceae</taxon>
        <taxon>Candida/Lodderomyces clade</taxon>
        <taxon>Candida</taxon>
    </lineage>
</organism>
<keyword evidence="2" id="KW-1185">Reference proteome</keyword>
<protein>
    <submittedName>
        <fullName evidence="1">Uncharacterized protein</fullName>
    </submittedName>
</protein>
<evidence type="ECO:0000313" key="1">
    <source>
        <dbReference type="EMBL" id="RCK65295.1"/>
    </source>
</evidence>
<dbReference type="Proteomes" id="UP000253472">
    <property type="component" value="Unassembled WGS sequence"/>
</dbReference>
<proteinExistence type="predicted"/>
<dbReference type="EMBL" id="QLNQ01000020">
    <property type="protein sequence ID" value="RCK65295.1"/>
    <property type="molecule type" value="Genomic_DNA"/>
</dbReference>
<accession>A0A367YHC8</accession>
<gene>
    <name evidence="1" type="ORF">Cantr_01224</name>
</gene>
<reference evidence="1 2" key="1">
    <citation type="submission" date="2018-06" db="EMBL/GenBank/DDBJ databases">
        <title>Whole genome sequencing of Candida tropicalis (genome annotated by CSBL at Korea University).</title>
        <authorList>
            <person name="Ahn J."/>
        </authorList>
    </citation>
    <scope>NUCLEOTIDE SEQUENCE [LARGE SCALE GENOMIC DNA]</scope>
    <source>
        <strain evidence="1 2">ATCC 20962</strain>
    </source>
</reference>
<comment type="caution">
    <text evidence="1">The sequence shown here is derived from an EMBL/GenBank/DDBJ whole genome shotgun (WGS) entry which is preliminary data.</text>
</comment>
<dbReference type="AlphaFoldDB" id="A0A367YHC8"/>
<evidence type="ECO:0000313" key="2">
    <source>
        <dbReference type="Proteomes" id="UP000253472"/>
    </source>
</evidence>
<name>A0A367YHC8_9ASCO</name>
<sequence length="64" mass="6847">MANEDSDASSLWLTVVINGEEPGVSKVFFCKVVKLVFSTYIGAGDNGGVEMSTGNCSRMIAWKV</sequence>